<proteinExistence type="predicted"/>
<accession>A0ABP9D5C8</accession>
<gene>
    <name evidence="1" type="ORF">GCM10023331_10580</name>
</gene>
<comment type="caution">
    <text evidence="1">The sequence shown here is derived from an EMBL/GenBank/DDBJ whole genome shotgun (WGS) entry which is preliminary data.</text>
</comment>
<organism evidence="1 2">
    <name type="scientific">Algivirga pacifica</name>
    <dbReference type="NCBI Taxonomy" id="1162670"/>
    <lineage>
        <taxon>Bacteria</taxon>
        <taxon>Pseudomonadati</taxon>
        <taxon>Bacteroidota</taxon>
        <taxon>Cytophagia</taxon>
        <taxon>Cytophagales</taxon>
        <taxon>Flammeovirgaceae</taxon>
        <taxon>Algivirga</taxon>
    </lineage>
</organism>
<reference evidence="2" key="1">
    <citation type="journal article" date="2019" name="Int. J. Syst. Evol. Microbiol.">
        <title>The Global Catalogue of Microorganisms (GCM) 10K type strain sequencing project: providing services to taxonomists for standard genome sequencing and annotation.</title>
        <authorList>
            <consortium name="The Broad Institute Genomics Platform"/>
            <consortium name="The Broad Institute Genome Sequencing Center for Infectious Disease"/>
            <person name="Wu L."/>
            <person name="Ma J."/>
        </authorList>
    </citation>
    <scope>NUCLEOTIDE SEQUENCE [LARGE SCALE GENOMIC DNA]</scope>
    <source>
        <strain evidence="2">JCM 18326</strain>
    </source>
</reference>
<dbReference type="EMBL" id="BAABJX010000020">
    <property type="protein sequence ID" value="GAA4827630.1"/>
    <property type="molecule type" value="Genomic_DNA"/>
</dbReference>
<keyword evidence="2" id="KW-1185">Reference proteome</keyword>
<dbReference type="Proteomes" id="UP001500298">
    <property type="component" value="Unassembled WGS sequence"/>
</dbReference>
<sequence>MFSSCSNQDAVTPTQLEGQWINVNTPTDTLFFKSMENMEVMTLHRAMEIKNGVEQPESGSGTYQYRLTEGSIAIKSLFSSSMIFDDYYFNVEEMQFSIGAFYGSDNGKLLHFEKID</sequence>
<evidence type="ECO:0000313" key="1">
    <source>
        <dbReference type="EMBL" id="GAA4827630.1"/>
    </source>
</evidence>
<name>A0ABP9D5C8_9BACT</name>
<evidence type="ECO:0000313" key="2">
    <source>
        <dbReference type="Proteomes" id="UP001500298"/>
    </source>
</evidence>
<evidence type="ECO:0008006" key="3">
    <source>
        <dbReference type="Google" id="ProtNLM"/>
    </source>
</evidence>
<protein>
    <recommendedName>
        <fullName evidence="3">Lipocalin-like domain-containing protein</fullName>
    </recommendedName>
</protein>